<evidence type="ECO:0000313" key="3">
    <source>
        <dbReference type="Proteomes" id="UP000316968"/>
    </source>
</evidence>
<dbReference type="GO" id="GO:0016747">
    <property type="term" value="F:acyltransferase activity, transferring groups other than amino-acyl groups"/>
    <property type="evidence" value="ECO:0007669"/>
    <property type="project" value="InterPro"/>
</dbReference>
<dbReference type="InterPro" id="IPR016181">
    <property type="entry name" value="Acyl_CoA_acyltransferase"/>
</dbReference>
<proteinExistence type="predicted"/>
<dbReference type="InterPro" id="IPR051531">
    <property type="entry name" value="N-acetyltransferase"/>
</dbReference>
<dbReference type="PROSITE" id="PS51186">
    <property type="entry name" value="GNAT"/>
    <property type="match status" value="1"/>
</dbReference>
<name>A0A4Y6UY34_SACBS</name>
<dbReference type="AlphaFoldDB" id="A0A4Y6UY34"/>
<dbReference type="KEGG" id="saca:FFV09_12015"/>
<dbReference type="Pfam" id="PF13302">
    <property type="entry name" value="Acetyltransf_3"/>
    <property type="match status" value="1"/>
</dbReference>
<reference evidence="2 3" key="1">
    <citation type="submission" date="2019-06" db="EMBL/GenBank/DDBJ databases">
        <title>Saccharibacillus brassicae sp. nov., an endophytic bacterium isolated from Chinese cabbage seeds (Brassica pekinensis).</title>
        <authorList>
            <person name="Jiang L."/>
            <person name="Lee J."/>
            <person name="Kim S.W."/>
        </authorList>
    </citation>
    <scope>NUCLEOTIDE SEQUENCE [LARGE SCALE GENOMIC DNA]</scope>
    <source>
        <strain evidence="3">KCTC 43072 / ATSA2</strain>
    </source>
</reference>
<dbReference type="Proteomes" id="UP000316968">
    <property type="component" value="Chromosome"/>
</dbReference>
<dbReference type="EMBL" id="CP041217">
    <property type="protein sequence ID" value="QDH21500.1"/>
    <property type="molecule type" value="Genomic_DNA"/>
</dbReference>
<dbReference type="PANTHER" id="PTHR43792:SF1">
    <property type="entry name" value="N-ACETYLTRANSFERASE DOMAIN-CONTAINING PROTEIN"/>
    <property type="match status" value="1"/>
</dbReference>
<dbReference type="InterPro" id="IPR000182">
    <property type="entry name" value="GNAT_dom"/>
</dbReference>
<sequence length="181" mass="20955">MQRIETERLILRNFAGKDAAFLLEYAANPQATCFLDERLPDFEAAALKVLEKSRDDAQIAVCLKENDRLIGELFAMKEEPDTYSVGWNFNPRYEGQGYAGESTRALLNHLFTQMNARRLYAYVEDDNRRSQQLCERLGMRQEGLFLEFVSFTSNADGTPRYENTFQYALLKKEWLLAQQNG</sequence>
<organism evidence="2 3">
    <name type="scientific">Saccharibacillus brassicae</name>
    <dbReference type="NCBI Taxonomy" id="2583377"/>
    <lineage>
        <taxon>Bacteria</taxon>
        <taxon>Bacillati</taxon>
        <taxon>Bacillota</taxon>
        <taxon>Bacilli</taxon>
        <taxon>Bacillales</taxon>
        <taxon>Paenibacillaceae</taxon>
        <taxon>Saccharibacillus</taxon>
    </lineage>
</organism>
<dbReference type="OrthoDB" id="9785602at2"/>
<evidence type="ECO:0000259" key="1">
    <source>
        <dbReference type="PROSITE" id="PS51186"/>
    </source>
</evidence>
<dbReference type="Gene3D" id="3.40.630.30">
    <property type="match status" value="1"/>
</dbReference>
<feature type="domain" description="N-acetyltransferase" evidence="1">
    <location>
        <begin position="9"/>
        <end position="156"/>
    </location>
</feature>
<keyword evidence="2" id="KW-0808">Transferase</keyword>
<dbReference type="SUPFAM" id="SSF55729">
    <property type="entry name" value="Acyl-CoA N-acyltransferases (Nat)"/>
    <property type="match status" value="1"/>
</dbReference>
<protein>
    <submittedName>
        <fullName evidence="2">GNAT family N-acetyltransferase</fullName>
    </submittedName>
</protein>
<dbReference type="PANTHER" id="PTHR43792">
    <property type="entry name" value="GNAT FAMILY, PUTATIVE (AFU_ORTHOLOGUE AFUA_3G00765)-RELATED-RELATED"/>
    <property type="match status" value="1"/>
</dbReference>
<dbReference type="RefSeq" id="WP_141448045.1">
    <property type="nucleotide sequence ID" value="NZ_CP041217.1"/>
</dbReference>
<accession>A0A4Y6UY34</accession>
<gene>
    <name evidence="2" type="ORF">FFV09_12015</name>
</gene>
<keyword evidence="3" id="KW-1185">Reference proteome</keyword>
<evidence type="ECO:0000313" key="2">
    <source>
        <dbReference type="EMBL" id="QDH21500.1"/>
    </source>
</evidence>